<accession>D8QCZ5</accession>
<dbReference type="GeneID" id="9594268"/>
<dbReference type="VEuPathDB" id="FungiDB:SCHCODRAFT_02586685"/>
<organism evidence="3">
    <name type="scientific">Schizophyllum commune (strain H4-8 / FGSC 9210)</name>
    <name type="common">Split gill fungus</name>
    <dbReference type="NCBI Taxonomy" id="578458"/>
    <lineage>
        <taxon>Eukaryota</taxon>
        <taxon>Fungi</taxon>
        <taxon>Dikarya</taxon>
        <taxon>Basidiomycota</taxon>
        <taxon>Agaricomycotina</taxon>
        <taxon>Agaricomycetes</taxon>
        <taxon>Agaricomycetidae</taxon>
        <taxon>Agaricales</taxon>
        <taxon>Schizophyllaceae</taxon>
        <taxon>Schizophyllum</taxon>
    </lineage>
</organism>
<keyword evidence="1" id="KW-0175">Coiled coil</keyword>
<gene>
    <name evidence="2" type="ORF">SCHCODRAFT_111733</name>
</gene>
<dbReference type="Proteomes" id="UP000007431">
    <property type="component" value="Unassembled WGS sequence"/>
</dbReference>
<sequence>MRRLTGLTDNYTAHTLARVVHRVQERRIQALRAEERHRRPKRSRFEWTMAHQRQSQYYKDIKAKLGSEDKDMYEKLEKERMLILKQNDERRKQKEELAAKLEEVNRQASRALGAEEHGLLPF</sequence>
<dbReference type="HOGENOM" id="CLU_2028082_0_0_1"/>
<reference evidence="2 3" key="1">
    <citation type="journal article" date="2010" name="Nat. Biotechnol.">
        <title>Genome sequence of the model mushroom Schizophyllum commune.</title>
        <authorList>
            <person name="Ohm R.A."/>
            <person name="de Jong J.F."/>
            <person name="Lugones L.G."/>
            <person name="Aerts A."/>
            <person name="Kothe E."/>
            <person name="Stajich J.E."/>
            <person name="de Vries R.P."/>
            <person name="Record E."/>
            <person name="Levasseur A."/>
            <person name="Baker S.E."/>
            <person name="Bartholomew K.A."/>
            <person name="Coutinho P.M."/>
            <person name="Erdmann S."/>
            <person name="Fowler T.J."/>
            <person name="Gathman A.C."/>
            <person name="Lombard V."/>
            <person name="Henrissat B."/>
            <person name="Knabe N."/>
            <person name="Kuees U."/>
            <person name="Lilly W.W."/>
            <person name="Lindquist E."/>
            <person name="Lucas S."/>
            <person name="Magnuson J.K."/>
            <person name="Piumi F."/>
            <person name="Raudaskoski M."/>
            <person name="Salamov A."/>
            <person name="Schmutz J."/>
            <person name="Schwarze F.W.M.R."/>
            <person name="vanKuyk P.A."/>
            <person name="Horton J.S."/>
            <person name="Grigoriev I.V."/>
            <person name="Woesten H.A.B."/>
        </authorList>
    </citation>
    <scope>NUCLEOTIDE SEQUENCE [LARGE SCALE GENOMIC DNA]</scope>
    <source>
        <strain evidence="3">H4-8 / FGSC 9210</strain>
    </source>
</reference>
<dbReference type="AlphaFoldDB" id="D8QCZ5"/>
<dbReference type="RefSeq" id="XP_003029920.1">
    <property type="nucleotide sequence ID" value="XM_003029874.1"/>
</dbReference>
<dbReference type="InParanoid" id="D8QCZ5"/>
<dbReference type="KEGG" id="scm:SCHCO_02586685"/>
<evidence type="ECO:0000256" key="1">
    <source>
        <dbReference type="SAM" id="Coils"/>
    </source>
</evidence>
<feature type="non-terminal residue" evidence="2">
    <location>
        <position position="122"/>
    </location>
</feature>
<name>D8QCZ5_SCHCM</name>
<proteinExistence type="predicted"/>
<dbReference type="EMBL" id="GL377309">
    <property type="protein sequence ID" value="EFI95017.1"/>
    <property type="molecule type" value="Genomic_DNA"/>
</dbReference>
<evidence type="ECO:0000313" key="2">
    <source>
        <dbReference type="EMBL" id="EFI95017.1"/>
    </source>
</evidence>
<keyword evidence="3" id="KW-1185">Reference proteome</keyword>
<evidence type="ECO:0000313" key="3">
    <source>
        <dbReference type="Proteomes" id="UP000007431"/>
    </source>
</evidence>
<protein>
    <submittedName>
        <fullName evidence="2">Uncharacterized protein</fullName>
    </submittedName>
</protein>
<feature type="coiled-coil region" evidence="1">
    <location>
        <begin position="73"/>
        <end position="114"/>
    </location>
</feature>